<feature type="region of interest" description="Disordered" evidence="1">
    <location>
        <begin position="1"/>
        <end position="38"/>
    </location>
</feature>
<name>A0A6A7ABI1_9PLEO</name>
<dbReference type="AlphaFoldDB" id="A0A6A7ABI1"/>
<dbReference type="EMBL" id="MU006220">
    <property type="protein sequence ID" value="KAF2830224.1"/>
    <property type="molecule type" value="Genomic_DNA"/>
</dbReference>
<accession>A0A6A7ABI1</accession>
<sequence length="165" mass="18881">MPATENWTAERTQKTKPNEVHKTEHNFGPPQTAADRRFPPNIPKERLWAIEACRQAMSAWVIKRFEAQTQDAINVAEQLVFDMTTGEWTSEANKRYYMAKAIHHYGYSVYDWGIGLGSRKAIKVCYAPSATLQPLPDWLLLGDIEGFPDQLASKSYFVSNYPRGR</sequence>
<evidence type="ECO:0000313" key="2">
    <source>
        <dbReference type="EMBL" id="KAF2830224.1"/>
    </source>
</evidence>
<reference evidence="2" key="1">
    <citation type="journal article" date="2020" name="Stud. Mycol.">
        <title>101 Dothideomycetes genomes: a test case for predicting lifestyles and emergence of pathogens.</title>
        <authorList>
            <person name="Haridas S."/>
            <person name="Albert R."/>
            <person name="Binder M."/>
            <person name="Bloem J."/>
            <person name="Labutti K."/>
            <person name="Salamov A."/>
            <person name="Andreopoulos B."/>
            <person name="Baker S."/>
            <person name="Barry K."/>
            <person name="Bills G."/>
            <person name="Bluhm B."/>
            <person name="Cannon C."/>
            <person name="Castanera R."/>
            <person name="Culley D."/>
            <person name="Daum C."/>
            <person name="Ezra D."/>
            <person name="Gonzalez J."/>
            <person name="Henrissat B."/>
            <person name="Kuo A."/>
            <person name="Liang C."/>
            <person name="Lipzen A."/>
            <person name="Lutzoni F."/>
            <person name="Magnuson J."/>
            <person name="Mondo S."/>
            <person name="Nolan M."/>
            <person name="Ohm R."/>
            <person name="Pangilinan J."/>
            <person name="Park H.-J."/>
            <person name="Ramirez L."/>
            <person name="Alfaro M."/>
            <person name="Sun H."/>
            <person name="Tritt A."/>
            <person name="Yoshinaga Y."/>
            <person name="Zwiers L.-H."/>
            <person name="Turgeon B."/>
            <person name="Goodwin S."/>
            <person name="Spatafora J."/>
            <person name="Crous P."/>
            <person name="Grigoriev I."/>
        </authorList>
    </citation>
    <scope>NUCLEOTIDE SEQUENCE</scope>
    <source>
        <strain evidence="2">CBS 113818</strain>
    </source>
</reference>
<organism evidence="2 3">
    <name type="scientific">Ophiobolus disseminans</name>
    <dbReference type="NCBI Taxonomy" id="1469910"/>
    <lineage>
        <taxon>Eukaryota</taxon>
        <taxon>Fungi</taxon>
        <taxon>Dikarya</taxon>
        <taxon>Ascomycota</taxon>
        <taxon>Pezizomycotina</taxon>
        <taxon>Dothideomycetes</taxon>
        <taxon>Pleosporomycetidae</taxon>
        <taxon>Pleosporales</taxon>
        <taxon>Pleosporineae</taxon>
        <taxon>Phaeosphaeriaceae</taxon>
        <taxon>Ophiobolus</taxon>
    </lineage>
</organism>
<dbReference type="OrthoDB" id="10656902at2759"/>
<keyword evidence="3" id="KW-1185">Reference proteome</keyword>
<proteinExistence type="predicted"/>
<evidence type="ECO:0000256" key="1">
    <source>
        <dbReference type="SAM" id="MobiDB-lite"/>
    </source>
</evidence>
<feature type="compositionally biased region" description="Polar residues" evidence="1">
    <location>
        <begin position="1"/>
        <end position="10"/>
    </location>
</feature>
<dbReference type="Proteomes" id="UP000799424">
    <property type="component" value="Unassembled WGS sequence"/>
</dbReference>
<evidence type="ECO:0000313" key="3">
    <source>
        <dbReference type="Proteomes" id="UP000799424"/>
    </source>
</evidence>
<feature type="compositionally biased region" description="Basic and acidic residues" evidence="1">
    <location>
        <begin position="11"/>
        <end position="25"/>
    </location>
</feature>
<protein>
    <submittedName>
        <fullName evidence="2">Uncharacterized protein</fullName>
    </submittedName>
</protein>
<gene>
    <name evidence="2" type="ORF">CC86DRAFT_403527</name>
</gene>